<gene>
    <name evidence="1" type="ORF">OWV82_013156</name>
</gene>
<evidence type="ECO:0000313" key="1">
    <source>
        <dbReference type="EMBL" id="KAJ4714709.1"/>
    </source>
</evidence>
<comment type="caution">
    <text evidence="1">The sequence shown here is derived from an EMBL/GenBank/DDBJ whole genome shotgun (WGS) entry which is preliminary data.</text>
</comment>
<sequence>MEPPNRTLKPLTTSMLPLDVIVDIISRLPVKSLLRFRCLSKFFRSLIDGQDFINLHLKCSNEAHANRSLILSGFTGIGTRIFSANFDSLDNCVEVDHPFKNCRYLRIYDTLVIGSCNGLLAMHNRMEGIMLLNPSTKEHKILPVFIKDLCYCNAYFDGFGYDVATDDYKLVRIKVFNKPRLHSEVTVYSLKANSRKRIGNFPYHFLVKRGNGAFVDGVLHWVASRIPESDKNELIVGFDLKSEEFYEMPLPRVRDDAMSIEVEVLGGCLILVCMYYSLQPCDVWLMKEYGVNDSWTKLFTFKEGAIGEVYSVKALAYSKSEDKVLVDINYGDLHWYDLKERSLSSSVEIHGEQVDYYNVDLCVDSLVSINAYIGGPAGRGRGTS</sequence>
<organism evidence="1 2">
    <name type="scientific">Melia azedarach</name>
    <name type="common">Chinaberry tree</name>
    <dbReference type="NCBI Taxonomy" id="155640"/>
    <lineage>
        <taxon>Eukaryota</taxon>
        <taxon>Viridiplantae</taxon>
        <taxon>Streptophyta</taxon>
        <taxon>Embryophyta</taxon>
        <taxon>Tracheophyta</taxon>
        <taxon>Spermatophyta</taxon>
        <taxon>Magnoliopsida</taxon>
        <taxon>eudicotyledons</taxon>
        <taxon>Gunneridae</taxon>
        <taxon>Pentapetalae</taxon>
        <taxon>rosids</taxon>
        <taxon>malvids</taxon>
        <taxon>Sapindales</taxon>
        <taxon>Meliaceae</taxon>
        <taxon>Melia</taxon>
    </lineage>
</organism>
<protein>
    <submittedName>
        <fullName evidence="1">F-box family protein</fullName>
    </submittedName>
</protein>
<dbReference type="Proteomes" id="UP001164539">
    <property type="component" value="Chromosome 7"/>
</dbReference>
<evidence type="ECO:0000313" key="2">
    <source>
        <dbReference type="Proteomes" id="UP001164539"/>
    </source>
</evidence>
<dbReference type="EMBL" id="CM051400">
    <property type="protein sequence ID" value="KAJ4714709.1"/>
    <property type="molecule type" value="Genomic_DNA"/>
</dbReference>
<reference evidence="1 2" key="1">
    <citation type="journal article" date="2023" name="Science">
        <title>Complex scaffold remodeling in plant triterpene biosynthesis.</title>
        <authorList>
            <person name="De La Pena R."/>
            <person name="Hodgson H."/>
            <person name="Liu J.C."/>
            <person name="Stephenson M.J."/>
            <person name="Martin A.C."/>
            <person name="Owen C."/>
            <person name="Harkess A."/>
            <person name="Leebens-Mack J."/>
            <person name="Jimenez L.E."/>
            <person name="Osbourn A."/>
            <person name="Sattely E.S."/>
        </authorList>
    </citation>
    <scope>NUCLEOTIDE SEQUENCE [LARGE SCALE GENOMIC DNA]</scope>
    <source>
        <strain evidence="2">cv. JPN11</strain>
        <tissue evidence="1">Leaf</tissue>
    </source>
</reference>
<proteinExistence type="predicted"/>
<accession>A0ACC1XVG1</accession>
<name>A0ACC1XVG1_MELAZ</name>
<keyword evidence="2" id="KW-1185">Reference proteome</keyword>